<gene>
    <name evidence="2" type="ORF">DFJ64_0637</name>
</gene>
<accession>A0A3D9V3I9</accession>
<dbReference type="CDD" id="cd07033">
    <property type="entry name" value="TPP_PYR_DXS_TK_like"/>
    <property type="match status" value="1"/>
</dbReference>
<dbReference type="PANTHER" id="PTHR43825">
    <property type="entry name" value="PYRUVATE DEHYDROGENASE E1 COMPONENT"/>
    <property type="match status" value="1"/>
</dbReference>
<dbReference type="RefSeq" id="WP_211310472.1">
    <property type="nucleotide sequence ID" value="NZ_QTUC01000001.1"/>
</dbReference>
<reference evidence="2 3" key="1">
    <citation type="submission" date="2018-08" db="EMBL/GenBank/DDBJ databases">
        <title>Sequencing the genomes of 1000 actinobacteria strains.</title>
        <authorList>
            <person name="Klenk H.-P."/>
        </authorList>
    </citation>
    <scope>NUCLEOTIDE SEQUENCE [LARGE SCALE GENOMIC DNA]</scope>
    <source>
        <strain evidence="2 3">DSM 22891</strain>
    </source>
</reference>
<dbReference type="InterPro" id="IPR009014">
    <property type="entry name" value="Transketo_C/PFOR_II"/>
</dbReference>
<dbReference type="Gene3D" id="3.40.50.920">
    <property type="match status" value="1"/>
</dbReference>
<evidence type="ECO:0000259" key="1">
    <source>
        <dbReference type="SMART" id="SM00861"/>
    </source>
</evidence>
<dbReference type="PANTHER" id="PTHR43825:SF1">
    <property type="entry name" value="TRANSKETOLASE-LIKE PYRIMIDINE-BINDING DOMAIN-CONTAINING PROTEIN"/>
    <property type="match status" value="1"/>
</dbReference>
<dbReference type="SUPFAM" id="SSF52922">
    <property type="entry name" value="TK C-terminal domain-like"/>
    <property type="match status" value="1"/>
</dbReference>
<organism evidence="2 3">
    <name type="scientific">Thermasporomyces composti</name>
    <dbReference type="NCBI Taxonomy" id="696763"/>
    <lineage>
        <taxon>Bacteria</taxon>
        <taxon>Bacillati</taxon>
        <taxon>Actinomycetota</taxon>
        <taxon>Actinomycetes</taxon>
        <taxon>Propionibacteriales</taxon>
        <taxon>Nocardioidaceae</taxon>
        <taxon>Thermasporomyces</taxon>
    </lineage>
</organism>
<dbReference type="InterPro" id="IPR029061">
    <property type="entry name" value="THDP-binding"/>
</dbReference>
<protein>
    <submittedName>
        <fullName evidence="2">Transketolase</fullName>
    </submittedName>
</protein>
<dbReference type="InterPro" id="IPR051157">
    <property type="entry name" value="PDH/Transketolase"/>
</dbReference>
<dbReference type="AlphaFoldDB" id="A0A3D9V3I9"/>
<proteinExistence type="predicted"/>
<feature type="domain" description="Transketolase-like pyrimidine-binding" evidence="1">
    <location>
        <begin position="4"/>
        <end position="169"/>
    </location>
</feature>
<dbReference type="GO" id="GO:0000287">
    <property type="term" value="F:magnesium ion binding"/>
    <property type="evidence" value="ECO:0007669"/>
    <property type="project" value="UniProtKB-ARBA"/>
</dbReference>
<evidence type="ECO:0000313" key="2">
    <source>
        <dbReference type="EMBL" id="REF35263.1"/>
    </source>
</evidence>
<dbReference type="SUPFAM" id="SSF52518">
    <property type="entry name" value="Thiamin diphosphate-binding fold (THDP-binding)"/>
    <property type="match status" value="1"/>
</dbReference>
<comment type="caution">
    <text evidence="2">The sequence shown here is derived from an EMBL/GenBank/DDBJ whole genome shotgun (WGS) entry which is preliminary data.</text>
</comment>
<dbReference type="Pfam" id="PF02780">
    <property type="entry name" value="Transketolase_C"/>
    <property type="match status" value="1"/>
</dbReference>
<dbReference type="InterPro" id="IPR005475">
    <property type="entry name" value="Transketolase-like_Pyr-bd"/>
</dbReference>
<dbReference type="Gene3D" id="3.40.50.970">
    <property type="match status" value="1"/>
</dbReference>
<dbReference type="Pfam" id="PF02779">
    <property type="entry name" value="Transket_pyr"/>
    <property type="match status" value="1"/>
</dbReference>
<dbReference type="SMART" id="SM00861">
    <property type="entry name" value="Transket_pyr"/>
    <property type="match status" value="1"/>
</dbReference>
<dbReference type="InterPro" id="IPR033248">
    <property type="entry name" value="Transketolase_C"/>
</dbReference>
<name>A0A3D9V3I9_THECX</name>
<dbReference type="Proteomes" id="UP000256485">
    <property type="component" value="Unassembled WGS sequence"/>
</dbReference>
<dbReference type="EMBL" id="QTUC01000001">
    <property type="protein sequence ID" value="REF35263.1"/>
    <property type="molecule type" value="Genomic_DNA"/>
</dbReference>
<evidence type="ECO:0000313" key="3">
    <source>
        <dbReference type="Proteomes" id="UP000256485"/>
    </source>
</evidence>
<sequence length="310" mass="33262">MTTPDMRTTFAAVASELLDADRRVAVVLADISTDRFEDAARRHPDRVINVGIREPLMVSVAGGLALTGMRPIAHSYAPFLIERSFEQIKLDLSHQDASAVLVSVGASYDWTEGGRTHQAPGDVALIDTLPGWAIHVPGHADEVAELLRSAVRDSRSAYIRLSTRSNAEARPAATSGALDVVRRGERAVVVAVGPMLDPVLRATADLDVSVAYAATVRPFDLAGLRQLAEVTARGVVDVVLVEPYLAGTSSRLVAEALVDRPHRLLPLGVGRIELRRYGTPEDHDALYGLDPAGLRRSIVDFLDGSSVQVA</sequence>
<keyword evidence="3" id="KW-1185">Reference proteome</keyword>